<proteinExistence type="predicted"/>
<name>A0A3N4I9F6_ASCIM</name>
<dbReference type="EMBL" id="ML119685">
    <property type="protein sequence ID" value="RPA80760.1"/>
    <property type="molecule type" value="Genomic_DNA"/>
</dbReference>
<organism evidence="1 2">
    <name type="scientific">Ascobolus immersus RN42</name>
    <dbReference type="NCBI Taxonomy" id="1160509"/>
    <lineage>
        <taxon>Eukaryota</taxon>
        <taxon>Fungi</taxon>
        <taxon>Dikarya</taxon>
        <taxon>Ascomycota</taxon>
        <taxon>Pezizomycotina</taxon>
        <taxon>Pezizomycetes</taxon>
        <taxon>Pezizales</taxon>
        <taxon>Ascobolaceae</taxon>
        <taxon>Ascobolus</taxon>
    </lineage>
</organism>
<sequence>MYQNAKKIDRSTRRRHYEQSINNFKLEMLLEEIRRVEMEPKKECTKTLELLVSCFMPSLEQLPKEVSGNREISKELNKTQSTTCLEILSRYYNLESPINWESLLAKPFVGACRDGNVEFVEACLKILTEGSTESDENSLGQRRFWNMQSENPVQALMLLPLSNCKSCAGMTRQPCRLPHGAFSNYFGGGTYRGISFKWESGKEGLEKWRDAMKDLLDRKAKIALLLADNGFDFDVGRTSPISTLLSSVNFHTSNCISSNAPNSWIKNKYTWVYTRKLLLVLLEDVGVKISYRQLDGWNWGIIKWAVIFPVREKADPRERVYGLRIVELLAGSGLFIDWESVARYDPFESAAYMVEDWRKREGLIDLQEGWNGLPWHLTPTVRKYQHPLLITVVERWGEMWQDIEDLPRRNRDRWSWEMESDTDHWDMEAPDDGTDGYLDTHWQGCLEEWEEEGSRETWAGCKTHSFPSSYWE</sequence>
<gene>
    <name evidence="1" type="ORF">BJ508DRAFT_307195</name>
</gene>
<dbReference type="Proteomes" id="UP000275078">
    <property type="component" value="Unassembled WGS sequence"/>
</dbReference>
<evidence type="ECO:0000313" key="2">
    <source>
        <dbReference type="Proteomes" id="UP000275078"/>
    </source>
</evidence>
<accession>A0A3N4I9F6</accession>
<dbReference type="AlphaFoldDB" id="A0A3N4I9F6"/>
<evidence type="ECO:0000313" key="1">
    <source>
        <dbReference type="EMBL" id="RPA80760.1"/>
    </source>
</evidence>
<reference evidence="1 2" key="1">
    <citation type="journal article" date="2018" name="Nat. Ecol. Evol.">
        <title>Pezizomycetes genomes reveal the molecular basis of ectomycorrhizal truffle lifestyle.</title>
        <authorList>
            <person name="Murat C."/>
            <person name="Payen T."/>
            <person name="Noel B."/>
            <person name="Kuo A."/>
            <person name="Morin E."/>
            <person name="Chen J."/>
            <person name="Kohler A."/>
            <person name="Krizsan K."/>
            <person name="Balestrini R."/>
            <person name="Da Silva C."/>
            <person name="Montanini B."/>
            <person name="Hainaut M."/>
            <person name="Levati E."/>
            <person name="Barry K.W."/>
            <person name="Belfiori B."/>
            <person name="Cichocki N."/>
            <person name="Clum A."/>
            <person name="Dockter R.B."/>
            <person name="Fauchery L."/>
            <person name="Guy J."/>
            <person name="Iotti M."/>
            <person name="Le Tacon F."/>
            <person name="Lindquist E.A."/>
            <person name="Lipzen A."/>
            <person name="Malagnac F."/>
            <person name="Mello A."/>
            <person name="Molinier V."/>
            <person name="Miyauchi S."/>
            <person name="Poulain J."/>
            <person name="Riccioni C."/>
            <person name="Rubini A."/>
            <person name="Sitrit Y."/>
            <person name="Splivallo R."/>
            <person name="Traeger S."/>
            <person name="Wang M."/>
            <person name="Zifcakova L."/>
            <person name="Wipf D."/>
            <person name="Zambonelli A."/>
            <person name="Paolocci F."/>
            <person name="Nowrousian M."/>
            <person name="Ottonello S."/>
            <person name="Baldrian P."/>
            <person name="Spatafora J.W."/>
            <person name="Henrissat B."/>
            <person name="Nagy L.G."/>
            <person name="Aury J.M."/>
            <person name="Wincker P."/>
            <person name="Grigoriev I.V."/>
            <person name="Bonfante P."/>
            <person name="Martin F.M."/>
        </authorList>
    </citation>
    <scope>NUCLEOTIDE SEQUENCE [LARGE SCALE GENOMIC DNA]</scope>
    <source>
        <strain evidence="1 2">RN42</strain>
    </source>
</reference>
<keyword evidence="2" id="KW-1185">Reference proteome</keyword>
<protein>
    <submittedName>
        <fullName evidence="1">Uncharacterized protein</fullName>
    </submittedName>
</protein>